<dbReference type="KEGG" id="pphe:PP2015_2284"/>
<reference evidence="2 3" key="1">
    <citation type="submission" date="2015-11" db="EMBL/GenBank/DDBJ databases">
        <authorList>
            <person name="Zhang Y."/>
            <person name="Guo Z."/>
        </authorList>
    </citation>
    <scope>NUCLEOTIDE SEQUENCE [LARGE SCALE GENOMIC DNA]</scope>
    <source>
        <strain evidence="2 3">KCTC 12086</strain>
    </source>
</reference>
<dbReference type="RefSeq" id="WP_058030489.1">
    <property type="nucleotide sequence ID" value="NZ_CP013187.1"/>
</dbReference>
<keyword evidence="1" id="KW-0732">Signal</keyword>
<feature type="signal peptide" evidence="1">
    <location>
        <begin position="1"/>
        <end position="18"/>
    </location>
</feature>
<evidence type="ECO:0000256" key="1">
    <source>
        <dbReference type="SAM" id="SignalP"/>
    </source>
</evidence>
<keyword evidence="3" id="KW-1185">Reference proteome</keyword>
<protein>
    <submittedName>
        <fullName evidence="2">Uncharacterized protein</fullName>
    </submittedName>
</protein>
<gene>
    <name evidence="2" type="ORF">PP2015_2284</name>
</gene>
<organism evidence="2 3">
    <name type="scientific">Pseudoalteromonas phenolica</name>
    <dbReference type="NCBI Taxonomy" id="161398"/>
    <lineage>
        <taxon>Bacteria</taxon>
        <taxon>Pseudomonadati</taxon>
        <taxon>Pseudomonadota</taxon>
        <taxon>Gammaproteobacteria</taxon>
        <taxon>Alteromonadales</taxon>
        <taxon>Pseudoalteromonadaceae</taxon>
        <taxon>Pseudoalteromonas</taxon>
    </lineage>
</organism>
<dbReference type="EMBL" id="CP013187">
    <property type="protein sequence ID" value="ALO42781.1"/>
    <property type="molecule type" value="Genomic_DNA"/>
</dbReference>
<dbReference type="STRING" id="161398.PP2015_2284"/>
<evidence type="ECO:0000313" key="2">
    <source>
        <dbReference type="EMBL" id="ALO42781.1"/>
    </source>
</evidence>
<proteinExistence type="predicted"/>
<name>A0A0S2K3G0_9GAMM</name>
<feature type="chain" id="PRO_5006601025" evidence="1">
    <location>
        <begin position="19"/>
        <end position="121"/>
    </location>
</feature>
<accession>A0A0S2K3G0</accession>
<sequence>MRKLLVCAYTLTSWNVMASYTLHIERENQISETEWLAICEKDSSLTVQHVAKTTNPQTGEIIEIQTPNSCVWTSPILRRKYNFTYANGSISFGSDKAQIKKAKKLAQLLSAKVIGDEGEEY</sequence>
<evidence type="ECO:0000313" key="3">
    <source>
        <dbReference type="Proteomes" id="UP000061457"/>
    </source>
</evidence>
<dbReference type="PATRIC" id="fig|161398.10.peg.2330"/>
<dbReference type="AlphaFoldDB" id="A0A0S2K3G0"/>
<dbReference type="Proteomes" id="UP000061457">
    <property type="component" value="Chromosome I"/>
</dbReference>